<accession>A0A917V4U9</accession>
<dbReference type="PROSITE" id="PS50885">
    <property type="entry name" value="HAMP"/>
    <property type="match status" value="1"/>
</dbReference>
<dbReference type="PRINTS" id="PR00260">
    <property type="entry name" value="CHEMTRNSDUCR"/>
</dbReference>
<evidence type="ECO:0000256" key="10">
    <source>
        <dbReference type="SAM" id="Coils"/>
    </source>
</evidence>
<keyword evidence="16" id="KW-1185">Reference proteome</keyword>
<evidence type="ECO:0000256" key="3">
    <source>
        <dbReference type="ARBA" id="ARBA00022519"/>
    </source>
</evidence>
<dbReference type="Pfam" id="PF00015">
    <property type="entry name" value="MCPsignal"/>
    <property type="match status" value="1"/>
</dbReference>
<feature type="transmembrane region" description="Helical" evidence="11">
    <location>
        <begin position="20"/>
        <end position="42"/>
    </location>
</feature>
<dbReference type="PROSITE" id="PS50192">
    <property type="entry name" value="T_SNARE"/>
    <property type="match status" value="1"/>
</dbReference>
<dbReference type="Pfam" id="PF17200">
    <property type="entry name" value="sCache_2"/>
    <property type="match status" value="1"/>
</dbReference>
<dbReference type="Gene3D" id="3.30.450.20">
    <property type="entry name" value="PAS domain"/>
    <property type="match status" value="1"/>
</dbReference>
<feature type="domain" description="Methyl-accepting transducer" evidence="12">
    <location>
        <begin position="312"/>
        <end position="534"/>
    </location>
</feature>
<feature type="transmembrane region" description="Helical" evidence="11">
    <location>
        <begin position="198"/>
        <end position="218"/>
    </location>
</feature>
<dbReference type="Pfam" id="PF00672">
    <property type="entry name" value="HAMP"/>
    <property type="match status" value="1"/>
</dbReference>
<evidence type="ECO:0000259" key="13">
    <source>
        <dbReference type="PROSITE" id="PS50192"/>
    </source>
</evidence>
<dbReference type="CDD" id="cd06225">
    <property type="entry name" value="HAMP"/>
    <property type="match status" value="1"/>
</dbReference>
<feature type="domain" description="T-SNARE coiled-coil homology" evidence="13">
    <location>
        <begin position="464"/>
        <end position="526"/>
    </location>
</feature>
<reference evidence="15 16" key="1">
    <citation type="journal article" date="2014" name="Int. J. Syst. Evol. Microbiol.">
        <title>Complete genome sequence of Corynebacterium casei LMG S-19264T (=DSM 44701T), isolated from a smear-ripened cheese.</title>
        <authorList>
            <consortium name="US DOE Joint Genome Institute (JGI-PGF)"/>
            <person name="Walter F."/>
            <person name="Albersmeier A."/>
            <person name="Kalinowski J."/>
            <person name="Ruckert C."/>
        </authorList>
    </citation>
    <scope>NUCLEOTIDE SEQUENCE [LARGE SCALE GENOMIC DNA]</scope>
    <source>
        <strain evidence="15 16">CGMCC 1.9161</strain>
    </source>
</reference>
<keyword evidence="5 11" id="KW-1133">Transmembrane helix</keyword>
<dbReference type="InterPro" id="IPR004090">
    <property type="entry name" value="Chemotax_Me-accpt_rcpt"/>
</dbReference>
<evidence type="ECO:0000256" key="8">
    <source>
        <dbReference type="ARBA" id="ARBA00029447"/>
    </source>
</evidence>
<keyword evidence="10" id="KW-0175">Coiled coil</keyword>
<name>A0A917V4U9_9HYPH</name>
<evidence type="ECO:0000256" key="9">
    <source>
        <dbReference type="PROSITE-ProRule" id="PRU00284"/>
    </source>
</evidence>
<dbReference type="SMART" id="SM00304">
    <property type="entry name" value="HAMP"/>
    <property type="match status" value="1"/>
</dbReference>
<dbReference type="InterPro" id="IPR000727">
    <property type="entry name" value="T_SNARE_dom"/>
</dbReference>
<evidence type="ECO:0000256" key="7">
    <source>
        <dbReference type="ARBA" id="ARBA00023224"/>
    </source>
</evidence>
<dbReference type="PROSITE" id="PS50111">
    <property type="entry name" value="CHEMOTAXIS_TRANSDUC_2"/>
    <property type="match status" value="1"/>
</dbReference>
<evidence type="ECO:0000256" key="2">
    <source>
        <dbReference type="ARBA" id="ARBA00022475"/>
    </source>
</evidence>
<dbReference type="PANTHER" id="PTHR32089">
    <property type="entry name" value="METHYL-ACCEPTING CHEMOTAXIS PROTEIN MCPB"/>
    <property type="match status" value="1"/>
</dbReference>
<comment type="caution">
    <text evidence="15">The sequence shown here is derived from an EMBL/GenBank/DDBJ whole genome shotgun (WGS) entry which is preliminary data.</text>
</comment>
<comment type="similarity">
    <text evidence="8">Belongs to the methyl-accepting chemotaxis (MCP) protein family.</text>
</comment>
<gene>
    <name evidence="15" type="ORF">GCM10011322_29020</name>
</gene>
<dbReference type="Gene3D" id="1.10.8.500">
    <property type="entry name" value="HAMP domain in histidine kinase"/>
    <property type="match status" value="1"/>
</dbReference>
<evidence type="ECO:0000256" key="11">
    <source>
        <dbReference type="SAM" id="Phobius"/>
    </source>
</evidence>
<evidence type="ECO:0000256" key="1">
    <source>
        <dbReference type="ARBA" id="ARBA00004429"/>
    </source>
</evidence>
<keyword evidence="2" id="KW-1003">Cell membrane</keyword>
<dbReference type="EMBL" id="BMMF01000008">
    <property type="protein sequence ID" value="GGK40033.1"/>
    <property type="molecule type" value="Genomic_DNA"/>
</dbReference>
<dbReference type="GO" id="GO:0007165">
    <property type="term" value="P:signal transduction"/>
    <property type="evidence" value="ECO:0007669"/>
    <property type="project" value="UniProtKB-KW"/>
</dbReference>
<feature type="domain" description="HAMP" evidence="14">
    <location>
        <begin position="219"/>
        <end position="272"/>
    </location>
</feature>
<dbReference type="AlphaFoldDB" id="A0A917V4U9"/>
<evidence type="ECO:0000313" key="16">
    <source>
        <dbReference type="Proteomes" id="UP000600449"/>
    </source>
</evidence>
<dbReference type="Gene3D" id="1.10.287.950">
    <property type="entry name" value="Methyl-accepting chemotaxis protein"/>
    <property type="match status" value="1"/>
</dbReference>
<evidence type="ECO:0000259" key="14">
    <source>
        <dbReference type="PROSITE" id="PS50885"/>
    </source>
</evidence>
<comment type="subcellular location">
    <subcellularLocation>
        <location evidence="1">Cell inner membrane</location>
        <topology evidence="1">Multi-pass membrane protein</topology>
    </subcellularLocation>
</comment>
<dbReference type="SMART" id="SM01049">
    <property type="entry name" value="Cache_2"/>
    <property type="match status" value="1"/>
</dbReference>
<dbReference type="InterPro" id="IPR004089">
    <property type="entry name" value="MCPsignal_dom"/>
</dbReference>
<keyword evidence="4 11" id="KW-0812">Transmembrane</keyword>
<evidence type="ECO:0000259" key="12">
    <source>
        <dbReference type="PROSITE" id="PS50111"/>
    </source>
</evidence>
<sequence length="568" mass="59146">MRPVSKTTRSGPAFTIAGRFYALVAFAFLALAGLGIIGSMTLSEHLRAGKEAGLRNLVESASAIVEDFHARAQRGELPVEEAKARAADAIRAIRYEGNEYFFIHGYDAVTVMHPINPAMEGKDQSGLKDFDGRSIILELAKLARAGGGFYEYGWKNPGEEELRPKLAYVEGQQAWQWIIGTGVYIDDIEATVAQARNVFLGAAAIATILLAGIGFALGRSVARPVARLSTRMTGLAEGDLDGAIPDTERRDEIGAMARTVGVFAEALRAKRATEEAAAQEASAKQRRAEALERLMRSFEEKIAGLTRGLADAATRMQATAQGMTTTADAGNSRSASLAAAAAQTSANVQAVATATEEMSASVQEIGRQVTKSAEISNAAVADVERTDHVARSLATSAQKIEEIVSLINGIAGQTNLLALNATIEAARAGEAGKGFAVVAAEVKGLAEQTGKATEEIAAHVTQIQGVADEMVEAIAGIGGTVAEMSRIATGIAAAMEQQGVATSEIARNVQEAARGTDEVSSSVVELKDGAAATRKAADDVLSAARALSDQAQGLSGEVGGFLSSVKAA</sequence>
<dbReference type="Proteomes" id="UP000600449">
    <property type="component" value="Unassembled WGS sequence"/>
</dbReference>
<dbReference type="GO" id="GO:0006935">
    <property type="term" value="P:chemotaxis"/>
    <property type="evidence" value="ECO:0007669"/>
    <property type="project" value="InterPro"/>
</dbReference>
<evidence type="ECO:0000313" key="15">
    <source>
        <dbReference type="EMBL" id="GGK40033.1"/>
    </source>
</evidence>
<evidence type="ECO:0000256" key="6">
    <source>
        <dbReference type="ARBA" id="ARBA00023136"/>
    </source>
</evidence>
<dbReference type="RefSeq" id="WP_188913941.1">
    <property type="nucleotide sequence ID" value="NZ_BMMF01000008.1"/>
</dbReference>
<keyword evidence="6 11" id="KW-0472">Membrane</keyword>
<dbReference type="PANTHER" id="PTHR32089:SF112">
    <property type="entry name" value="LYSOZYME-LIKE PROTEIN-RELATED"/>
    <property type="match status" value="1"/>
</dbReference>
<dbReference type="InterPro" id="IPR033480">
    <property type="entry name" value="sCache_2"/>
</dbReference>
<dbReference type="SUPFAM" id="SSF58104">
    <property type="entry name" value="Methyl-accepting chemotaxis protein (MCP) signaling domain"/>
    <property type="match status" value="1"/>
</dbReference>
<keyword evidence="7 9" id="KW-0807">Transducer</keyword>
<dbReference type="InterPro" id="IPR003660">
    <property type="entry name" value="HAMP_dom"/>
</dbReference>
<feature type="coiled-coil region" evidence="10">
    <location>
        <begin position="264"/>
        <end position="308"/>
    </location>
</feature>
<dbReference type="GO" id="GO:0004888">
    <property type="term" value="F:transmembrane signaling receptor activity"/>
    <property type="evidence" value="ECO:0007669"/>
    <property type="project" value="InterPro"/>
</dbReference>
<evidence type="ECO:0000256" key="5">
    <source>
        <dbReference type="ARBA" id="ARBA00022989"/>
    </source>
</evidence>
<dbReference type="GO" id="GO:0005886">
    <property type="term" value="C:plasma membrane"/>
    <property type="evidence" value="ECO:0007669"/>
    <property type="project" value="UniProtKB-SubCell"/>
</dbReference>
<keyword evidence="3" id="KW-0997">Cell inner membrane</keyword>
<proteinExistence type="inferred from homology"/>
<protein>
    <submittedName>
        <fullName evidence="15">Chemotaxis protein</fullName>
    </submittedName>
</protein>
<organism evidence="15 16">
    <name type="scientific">Salinarimonas ramus</name>
    <dbReference type="NCBI Taxonomy" id="690164"/>
    <lineage>
        <taxon>Bacteria</taxon>
        <taxon>Pseudomonadati</taxon>
        <taxon>Pseudomonadota</taxon>
        <taxon>Alphaproteobacteria</taxon>
        <taxon>Hyphomicrobiales</taxon>
        <taxon>Salinarimonadaceae</taxon>
        <taxon>Salinarimonas</taxon>
    </lineage>
</organism>
<evidence type="ECO:0000256" key="4">
    <source>
        <dbReference type="ARBA" id="ARBA00022692"/>
    </source>
</evidence>
<dbReference type="SMART" id="SM00283">
    <property type="entry name" value="MA"/>
    <property type="match status" value="1"/>
</dbReference>